<evidence type="ECO:0000313" key="5">
    <source>
        <dbReference type="EMBL" id="KAG9444029.1"/>
    </source>
</evidence>
<dbReference type="InterPro" id="IPR000719">
    <property type="entry name" value="Prot_kinase_dom"/>
</dbReference>
<dbReference type="Gene3D" id="1.10.510.10">
    <property type="entry name" value="Transferase(Phosphotransferase) domain 1"/>
    <property type="match status" value="1"/>
</dbReference>
<evidence type="ECO:0000256" key="1">
    <source>
        <dbReference type="ARBA" id="ARBA00022741"/>
    </source>
</evidence>
<evidence type="ECO:0000256" key="2">
    <source>
        <dbReference type="ARBA" id="ARBA00022840"/>
    </source>
</evidence>
<dbReference type="InterPro" id="IPR014729">
    <property type="entry name" value="Rossmann-like_a/b/a_fold"/>
</dbReference>
<dbReference type="Gene3D" id="3.40.50.620">
    <property type="entry name" value="HUPs"/>
    <property type="match status" value="1"/>
</dbReference>
<dbReference type="GO" id="GO:0005886">
    <property type="term" value="C:plasma membrane"/>
    <property type="evidence" value="ECO:0007669"/>
    <property type="project" value="TreeGrafter"/>
</dbReference>
<dbReference type="PANTHER" id="PTHR27001">
    <property type="entry name" value="OS01G0253100 PROTEIN"/>
    <property type="match status" value="1"/>
</dbReference>
<keyword evidence="1" id="KW-0547">Nucleotide-binding</keyword>
<dbReference type="PANTHER" id="PTHR27001:SF811">
    <property type="entry name" value="SERINE_THREONINE-PROTEIN KINASE CDG1-LIKE"/>
    <property type="match status" value="1"/>
</dbReference>
<evidence type="ECO:0000256" key="3">
    <source>
        <dbReference type="SAM" id="MobiDB-lite"/>
    </source>
</evidence>
<feature type="compositionally biased region" description="Polar residues" evidence="3">
    <location>
        <begin position="182"/>
        <end position="196"/>
    </location>
</feature>
<dbReference type="PROSITE" id="PS50011">
    <property type="entry name" value="PROTEIN_KINASE_DOM"/>
    <property type="match status" value="1"/>
</dbReference>
<comment type="caution">
    <text evidence="5">The sequence shown here is derived from an EMBL/GenBank/DDBJ whole genome shotgun (WGS) entry which is preliminary data.</text>
</comment>
<dbReference type="EMBL" id="JAINDJ010000006">
    <property type="protein sequence ID" value="KAG9444029.1"/>
    <property type="molecule type" value="Genomic_DNA"/>
</dbReference>
<dbReference type="GO" id="GO:0004672">
    <property type="term" value="F:protein kinase activity"/>
    <property type="evidence" value="ECO:0007669"/>
    <property type="project" value="InterPro"/>
</dbReference>
<gene>
    <name evidence="5" type="ORF">H6P81_015369</name>
</gene>
<dbReference type="GO" id="GO:0005524">
    <property type="term" value="F:ATP binding"/>
    <property type="evidence" value="ECO:0007669"/>
    <property type="project" value="UniProtKB-KW"/>
</dbReference>
<feature type="region of interest" description="Disordered" evidence="3">
    <location>
        <begin position="182"/>
        <end position="202"/>
    </location>
</feature>
<dbReference type="SUPFAM" id="SSF56112">
    <property type="entry name" value="Protein kinase-like (PK-like)"/>
    <property type="match status" value="1"/>
</dbReference>
<dbReference type="Gene3D" id="3.30.200.20">
    <property type="entry name" value="Phosphorylase Kinase, domain 1"/>
    <property type="match status" value="1"/>
</dbReference>
<evidence type="ECO:0000259" key="4">
    <source>
        <dbReference type="PROSITE" id="PS50011"/>
    </source>
</evidence>
<feature type="domain" description="Protein kinase" evidence="4">
    <location>
        <begin position="245"/>
        <end position="513"/>
    </location>
</feature>
<dbReference type="Proteomes" id="UP000825729">
    <property type="component" value="Unassembled WGS sequence"/>
</dbReference>
<protein>
    <recommendedName>
        <fullName evidence="4">Protein kinase domain-containing protein</fullName>
    </recommendedName>
</protein>
<keyword evidence="6" id="KW-1185">Reference proteome</keyword>
<dbReference type="Pfam" id="PF00069">
    <property type="entry name" value="Pkinase"/>
    <property type="match status" value="1"/>
</dbReference>
<keyword evidence="2" id="KW-0067">ATP-binding</keyword>
<proteinExistence type="predicted"/>
<name>A0AAV7E607_ARIFI</name>
<organism evidence="5 6">
    <name type="scientific">Aristolochia fimbriata</name>
    <name type="common">White veined hardy Dutchman's pipe vine</name>
    <dbReference type="NCBI Taxonomy" id="158543"/>
    <lineage>
        <taxon>Eukaryota</taxon>
        <taxon>Viridiplantae</taxon>
        <taxon>Streptophyta</taxon>
        <taxon>Embryophyta</taxon>
        <taxon>Tracheophyta</taxon>
        <taxon>Spermatophyta</taxon>
        <taxon>Magnoliopsida</taxon>
        <taxon>Magnoliidae</taxon>
        <taxon>Piperales</taxon>
        <taxon>Aristolochiaceae</taxon>
        <taxon>Aristolochia</taxon>
    </lineage>
</organism>
<reference evidence="5 6" key="1">
    <citation type="submission" date="2021-07" db="EMBL/GenBank/DDBJ databases">
        <title>The Aristolochia fimbriata genome: insights into angiosperm evolution, floral development and chemical biosynthesis.</title>
        <authorList>
            <person name="Jiao Y."/>
        </authorList>
    </citation>
    <scope>NUCLEOTIDE SEQUENCE [LARGE SCALE GENOMIC DNA]</scope>
    <source>
        <strain evidence="5">IBCAS-2021</strain>
        <tissue evidence="5">Leaf</tissue>
    </source>
</reference>
<dbReference type="InterPro" id="IPR011009">
    <property type="entry name" value="Kinase-like_dom_sf"/>
</dbReference>
<sequence>MGIDSSSSGDSVIVVLDATRSRGNVDALNWALHSVVRPRDTVVVLGILSESVTGRKSSCFPLPVGIGISAIWERLDFSSSAERSRKLLETPLLPHEIQKKREQYQKAVQPLSRKCRRNEVKLEVKLTAGCPQKLTIEEAQKRNTQWIVLDSHLKKDKDSIYDQVGCNIAVMKGQTVATIMTSPNYLPEDTPQQQGPQKKEDLQSTERDIQQVESLSSLRWAPLSWQRAFPCSFVVEELVTITNGFADDYIIYEEGNLHVYQGMLRDAPIVVKCFSGSHERFWSELKILGRVRHRNILNLVGYCCTEDCMFLVTEYPINSALSVHLSCDDMAKNLCWKARWDIALEIGTCLSYLHEECLGGPIFHLSLSSSNILLSSNGSVLLTNFSWAKWLDNSERSSSEEARQYSALDAQHLLSLDVLAYGLLLVELVTGQRAVSSDACFDERIFIDQVLSLLESSSIEKHLDSRVDLSDVDKIECMAAAAMLCLRRDSRHQPSMREIIGIVRGNQLGTSHW</sequence>
<evidence type="ECO:0000313" key="6">
    <source>
        <dbReference type="Proteomes" id="UP000825729"/>
    </source>
</evidence>
<dbReference type="AlphaFoldDB" id="A0AAV7E607"/>
<accession>A0AAV7E607</accession>